<evidence type="ECO:0000259" key="15">
    <source>
        <dbReference type="PROSITE" id="PS50893"/>
    </source>
</evidence>
<dbReference type="InterPro" id="IPR004602">
    <property type="entry name" value="UvrA"/>
</dbReference>
<keyword evidence="5 14" id="KW-0547">Nucleotide-binding</keyword>
<dbReference type="PANTHER" id="PTHR43152">
    <property type="entry name" value="UVRABC SYSTEM PROTEIN A"/>
    <property type="match status" value="1"/>
</dbReference>
<feature type="zinc finger region" description="C4-type" evidence="14">
    <location>
        <begin position="736"/>
        <end position="762"/>
    </location>
</feature>
<keyword evidence="2 14" id="KW-0963">Cytoplasm</keyword>
<evidence type="ECO:0000313" key="16">
    <source>
        <dbReference type="EMBL" id="SNQ60076.1"/>
    </source>
</evidence>
<evidence type="ECO:0000256" key="1">
    <source>
        <dbReference type="ARBA" id="ARBA00004496"/>
    </source>
</evidence>
<dbReference type="GO" id="GO:0009381">
    <property type="term" value="F:excinuclease ABC activity"/>
    <property type="evidence" value="ECO:0007669"/>
    <property type="project" value="UniProtKB-UniRule"/>
</dbReference>
<dbReference type="InterPro" id="IPR003439">
    <property type="entry name" value="ABC_transporter-like_ATP-bd"/>
</dbReference>
<feature type="binding site" evidence="14">
    <location>
        <begin position="637"/>
        <end position="644"/>
    </location>
    <ligand>
        <name>ATP</name>
        <dbReference type="ChEBI" id="CHEBI:30616"/>
    </ligand>
</feature>
<keyword evidence="9 14" id="KW-0862">Zinc</keyword>
<name>A0A284VLB1_9EURY</name>
<dbReference type="SUPFAM" id="SSF52540">
    <property type="entry name" value="P-loop containing nucleoside triphosphate hydrolases"/>
    <property type="match status" value="2"/>
</dbReference>
<dbReference type="GO" id="GO:0005524">
    <property type="term" value="F:ATP binding"/>
    <property type="evidence" value="ECO:0007669"/>
    <property type="project" value="UniProtKB-UniRule"/>
</dbReference>
<dbReference type="RefSeq" id="WP_096204340.1">
    <property type="nucleotide sequence ID" value="NZ_FZMP01000066.1"/>
</dbReference>
<keyword evidence="14" id="KW-0742">SOS response</keyword>
<evidence type="ECO:0000256" key="11">
    <source>
        <dbReference type="ARBA" id="ARBA00022881"/>
    </source>
</evidence>
<comment type="subcellular location">
    <subcellularLocation>
        <location evidence="1 14">Cytoplasm</location>
    </subcellularLocation>
</comment>
<dbReference type="InterPro" id="IPR041552">
    <property type="entry name" value="UvrA_DNA-bd"/>
</dbReference>
<gene>
    <name evidence="14 16" type="primary">uvrA</name>
    <name evidence="16" type="ORF">MNV_1580014</name>
</gene>
<dbReference type="STRING" id="1392998.ANME2D_01255"/>
<dbReference type="Pfam" id="PF17760">
    <property type="entry name" value="UvrA_inter"/>
    <property type="match status" value="1"/>
</dbReference>
<dbReference type="GO" id="GO:0006289">
    <property type="term" value="P:nucleotide-excision repair"/>
    <property type="evidence" value="ECO:0007669"/>
    <property type="project" value="UniProtKB-UniRule"/>
</dbReference>
<dbReference type="InterPro" id="IPR003593">
    <property type="entry name" value="AAA+_ATPase"/>
</dbReference>
<evidence type="ECO:0000256" key="6">
    <source>
        <dbReference type="ARBA" id="ARBA00022763"/>
    </source>
</evidence>
<evidence type="ECO:0000256" key="10">
    <source>
        <dbReference type="ARBA" id="ARBA00022840"/>
    </source>
</evidence>
<evidence type="ECO:0000256" key="4">
    <source>
        <dbReference type="ARBA" id="ARBA00022737"/>
    </source>
</evidence>
<dbReference type="FunFam" id="3.40.50.300:FF:000028">
    <property type="entry name" value="UvrABC system protein A"/>
    <property type="match status" value="1"/>
</dbReference>
<keyword evidence="7 14" id="KW-0228">DNA excision</keyword>
<dbReference type="GO" id="GO:0005737">
    <property type="term" value="C:cytoplasm"/>
    <property type="evidence" value="ECO:0007669"/>
    <property type="project" value="UniProtKB-SubCell"/>
</dbReference>
<dbReference type="InterPro" id="IPR041102">
    <property type="entry name" value="UvrA_inter"/>
</dbReference>
<dbReference type="CDD" id="cd03270">
    <property type="entry name" value="ABC_UvrA_I"/>
    <property type="match status" value="1"/>
</dbReference>
<evidence type="ECO:0000256" key="3">
    <source>
        <dbReference type="ARBA" id="ARBA00022723"/>
    </source>
</evidence>
<dbReference type="GO" id="GO:0009380">
    <property type="term" value="C:excinuclease repair complex"/>
    <property type="evidence" value="ECO:0007669"/>
    <property type="project" value="InterPro"/>
</dbReference>
<dbReference type="PANTHER" id="PTHR43152:SF3">
    <property type="entry name" value="UVRABC SYSTEM PROTEIN A"/>
    <property type="match status" value="1"/>
</dbReference>
<dbReference type="PROSITE" id="PS00211">
    <property type="entry name" value="ABC_TRANSPORTER_1"/>
    <property type="match status" value="2"/>
</dbReference>
<dbReference type="EMBL" id="FZMP01000066">
    <property type="protein sequence ID" value="SNQ60076.1"/>
    <property type="molecule type" value="Genomic_DNA"/>
</dbReference>
<protein>
    <recommendedName>
        <fullName evidence="14">UvrABC system protein A</fullName>
        <shortName evidence="14">UvrA protein</shortName>
    </recommendedName>
    <alternativeName>
        <fullName evidence="14">Excinuclease ABC subunit A</fullName>
    </alternativeName>
</protein>
<keyword evidence="10 14" id="KW-0067">ATP-binding</keyword>
<keyword evidence="11 14" id="KW-0267">Excision nuclease</keyword>
<keyword evidence="4 14" id="KW-0677">Repeat</keyword>
<dbReference type="Proteomes" id="UP000218615">
    <property type="component" value="Unassembled WGS sequence"/>
</dbReference>
<evidence type="ECO:0000256" key="7">
    <source>
        <dbReference type="ARBA" id="ARBA00022769"/>
    </source>
</evidence>
<dbReference type="NCBIfam" id="TIGR00630">
    <property type="entry name" value="uvra"/>
    <property type="match status" value="1"/>
</dbReference>
<sequence length="942" mass="104585">MSTDKIIIKGARVHNLKNIDLELPRNKLIVITGLSGSGKSSLAFDTLYAEGQRRYVESLSAYARQFLGQMDKPDVEYIEGLSPAISIEQKSTSKNPRSTVGTVTEIYDYLRLLYARIGRQHCPNCGSEITPQTVEQIVQRLMALPEGTKLHVLSPLARQRKGEYKQTFEDLAHSGFSRVRVDGKMYELSEEIALNKQQKHDIDVVVDRLIIKTGIEERLADSVETALKEGNGIVVADVVGSNELLFSEHAACTKCGISFEPLEPNMFSFNSPRGACPACQGLGSTMEFDPDLIIPDKSKSIRKGAIEPWKFEYGYYSQMLQSVAKHYDFSLDSPFSELAPEHVEILLHGSREQIHFRYVPREKEGLWEHWSSFEGIIPHLARKYRESQSEEAREKIQQYMSIKPCTVCNGERLKPSSLAVTVADKSIIATTRLSVKKALEFLDIITFSEKEAIISKPIMKELRARLGFLMDVGLDYLTLDRAAGTLSGGESQRIRLATQIGSSLVGVLYILDEPSIGLHQRDNGRLIHMLTQLRDLGNTVIVVEHDEEMIQSADFIVDMGPGAGVHGGEVVVTGSQEEVINCENSLTGKYLSHKKMISVPSRRRKPKGKITIVGASENNLKQIDVNIPLGVMTCVTGVSGSGKSTLVNDILYKALAQKFYFAKERPGRHRGIIGTENIDKIIIIDQSPIGRTPRSNPATYTGVFTPIRDLFARLPSSKARGYLPGRFSFNVKGGRCEACRGDGIITIEMHFLPDVYVPCEVCHGKRFNSETLEITYKSKNVAQVLDMTVEEALAFFENIPRVRRQFQTLFDVGLGYIRLGQPATTLSGGEAQRIKLSTELSKRSTGKTLYILDEPTTGLHFADIQKLLDMLSLLVDAGNSVVVIEHNLDVIKVADYIIDLGPEGGDNGGRVVAEGTPEKVARIEGSYTGFYLRKVLDGYRSI</sequence>
<keyword evidence="13 14" id="KW-0234">DNA repair</keyword>
<dbReference type="OrthoDB" id="7896at2157"/>
<organism evidence="16 17">
    <name type="scientific">Candidatus Methanoperedens nitratireducens</name>
    <dbReference type="NCBI Taxonomy" id="1392998"/>
    <lineage>
        <taxon>Archaea</taxon>
        <taxon>Methanobacteriati</taxon>
        <taxon>Methanobacteriota</taxon>
        <taxon>Stenosarchaea group</taxon>
        <taxon>Methanomicrobia</taxon>
        <taxon>Methanosarcinales</taxon>
        <taxon>ANME-2 cluster</taxon>
        <taxon>Candidatus Methanoperedentaceae</taxon>
        <taxon>Candidatus Methanoperedens</taxon>
    </lineage>
</organism>
<dbReference type="Gene3D" id="3.40.50.300">
    <property type="entry name" value="P-loop containing nucleotide triphosphate hydrolases"/>
    <property type="match status" value="2"/>
</dbReference>
<evidence type="ECO:0000256" key="5">
    <source>
        <dbReference type="ARBA" id="ARBA00022741"/>
    </source>
</evidence>
<evidence type="ECO:0000256" key="8">
    <source>
        <dbReference type="ARBA" id="ARBA00022771"/>
    </source>
</evidence>
<feature type="domain" description="ABC transporter" evidence="15">
    <location>
        <begin position="597"/>
        <end position="933"/>
    </location>
</feature>
<dbReference type="SMART" id="SM00382">
    <property type="entry name" value="AAA"/>
    <property type="match status" value="1"/>
</dbReference>
<keyword evidence="3 14" id="KW-0479">Metal-binding</keyword>
<dbReference type="InterPro" id="IPR017871">
    <property type="entry name" value="ABC_transporter-like_CS"/>
</dbReference>
<proteinExistence type="inferred from homology"/>
<feature type="binding site" evidence="14">
    <location>
        <begin position="33"/>
        <end position="40"/>
    </location>
    <ligand>
        <name>ATP</name>
        <dbReference type="ChEBI" id="CHEBI:30616"/>
    </ligand>
</feature>
<comment type="function">
    <text evidence="14">The UvrABC repair system catalyzes the recognition and processing of DNA lesions. UvrA is an ATPase and a DNA-binding protein. A damage recognition complex composed of 2 UvrA and 2 UvrB subunits scans DNA for abnormalities. When the presence of a lesion has been verified by UvrB, the UvrA molecules dissociate.</text>
</comment>
<dbReference type="Gene3D" id="1.10.8.280">
    <property type="entry name" value="ABC transporter ATPase domain-like"/>
    <property type="match status" value="1"/>
</dbReference>
<evidence type="ECO:0000256" key="13">
    <source>
        <dbReference type="ARBA" id="ARBA00023204"/>
    </source>
</evidence>
<dbReference type="InterPro" id="IPR013815">
    <property type="entry name" value="ATP_grasp_subdomain_1"/>
</dbReference>
<evidence type="ECO:0000256" key="12">
    <source>
        <dbReference type="ARBA" id="ARBA00023125"/>
    </source>
</evidence>
<evidence type="ECO:0000256" key="14">
    <source>
        <dbReference type="HAMAP-Rule" id="MF_00205"/>
    </source>
</evidence>
<dbReference type="Pfam" id="PF17755">
    <property type="entry name" value="UvrA_DNA-bind"/>
    <property type="match status" value="1"/>
</dbReference>
<comment type="subunit">
    <text evidence="14">Forms a heterotetramer with UvrB during the search for lesions.</text>
</comment>
<evidence type="ECO:0000313" key="17">
    <source>
        <dbReference type="Proteomes" id="UP000218615"/>
    </source>
</evidence>
<dbReference type="PROSITE" id="PS50893">
    <property type="entry name" value="ABC_TRANSPORTER_2"/>
    <property type="match status" value="1"/>
</dbReference>
<keyword evidence="12 14" id="KW-0238">DNA-binding</keyword>
<evidence type="ECO:0000256" key="2">
    <source>
        <dbReference type="ARBA" id="ARBA00022490"/>
    </source>
</evidence>
<evidence type="ECO:0000256" key="9">
    <source>
        <dbReference type="ARBA" id="ARBA00022833"/>
    </source>
</evidence>
<dbReference type="NCBIfam" id="NF001503">
    <property type="entry name" value="PRK00349.1"/>
    <property type="match status" value="1"/>
</dbReference>
<keyword evidence="8 14" id="KW-0863">Zinc-finger</keyword>
<comment type="similarity">
    <text evidence="14">Belongs to the ABC transporter superfamily. UvrA family.</text>
</comment>
<dbReference type="GO" id="GO:0003677">
    <property type="term" value="F:DNA binding"/>
    <property type="evidence" value="ECO:0007669"/>
    <property type="project" value="UniProtKB-UniRule"/>
</dbReference>
<dbReference type="GO" id="GO:0016887">
    <property type="term" value="F:ATP hydrolysis activity"/>
    <property type="evidence" value="ECO:0007669"/>
    <property type="project" value="InterPro"/>
</dbReference>
<dbReference type="InterPro" id="IPR027417">
    <property type="entry name" value="P-loop_NTPase"/>
</dbReference>
<dbReference type="GO" id="GO:0009432">
    <property type="term" value="P:SOS response"/>
    <property type="evidence" value="ECO:0007669"/>
    <property type="project" value="UniProtKB-UniRule"/>
</dbReference>
<feature type="zinc finger region" description="C4-type" evidence="14">
    <location>
        <begin position="252"/>
        <end position="279"/>
    </location>
</feature>
<keyword evidence="6 14" id="KW-0227">DNA damage</keyword>
<keyword evidence="17" id="KW-1185">Reference proteome</keyword>
<accession>A0A284VLB1</accession>
<dbReference type="AlphaFoldDB" id="A0A284VLB1"/>
<dbReference type="Gene3D" id="1.20.1580.10">
    <property type="entry name" value="ABC transporter ATPase like domain"/>
    <property type="match status" value="2"/>
</dbReference>
<dbReference type="FunFam" id="1.20.1580.10:FF:000002">
    <property type="entry name" value="UvrABC system protein A"/>
    <property type="match status" value="1"/>
</dbReference>
<dbReference type="HAMAP" id="MF_00205">
    <property type="entry name" value="UvrA"/>
    <property type="match status" value="1"/>
</dbReference>
<dbReference type="GO" id="GO:0008270">
    <property type="term" value="F:zinc ion binding"/>
    <property type="evidence" value="ECO:0007669"/>
    <property type="project" value="UniProtKB-UniRule"/>
</dbReference>
<reference evidence="17" key="1">
    <citation type="submission" date="2017-06" db="EMBL/GenBank/DDBJ databases">
        <authorList>
            <person name="Cremers G."/>
        </authorList>
    </citation>
    <scope>NUCLEOTIDE SEQUENCE [LARGE SCALE GENOMIC DNA]</scope>
</reference>
<dbReference type="CDD" id="cd03271">
    <property type="entry name" value="ABC_UvrA_II"/>
    <property type="match status" value="1"/>
</dbReference>
<dbReference type="Gene3D" id="3.30.1490.20">
    <property type="entry name" value="ATP-grasp fold, A domain"/>
    <property type="match status" value="1"/>
</dbReference>